<dbReference type="Pfam" id="PF00282">
    <property type="entry name" value="Pyridoxal_deC"/>
    <property type="match status" value="1"/>
</dbReference>
<evidence type="ECO:0000256" key="6">
    <source>
        <dbReference type="RuleBase" id="RU000382"/>
    </source>
</evidence>
<dbReference type="InterPro" id="IPR002129">
    <property type="entry name" value="PyrdxlP-dep_de-COase"/>
</dbReference>
<dbReference type="RefSeq" id="WP_359267755.1">
    <property type="nucleotide sequence ID" value="NZ_JBEZNA010000001.1"/>
</dbReference>
<evidence type="ECO:0000256" key="1">
    <source>
        <dbReference type="ARBA" id="ARBA00001933"/>
    </source>
</evidence>
<comment type="similarity">
    <text evidence="2 6">Belongs to the group II decarboxylase family.</text>
</comment>
<protein>
    <submittedName>
        <fullName evidence="8">Aminotransferase class V-fold PLP-dependent enzyme</fullName>
    </submittedName>
</protein>
<dbReference type="Gene3D" id="3.90.1150.10">
    <property type="entry name" value="Aspartate Aminotransferase, domain 1"/>
    <property type="match status" value="1"/>
</dbReference>
<dbReference type="Proteomes" id="UP001551584">
    <property type="component" value="Unassembled WGS sequence"/>
</dbReference>
<dbReference type="PANTHER" id="PTHR11999">
    <property type="entry name" value="GROUP II PYRIDOXAL-5-PHOSPHATE DECARBOXYLASE"/>
    <property type="match status" value="1"/>
</dbReference>
<keyword evidence="4 6" id="KW-0663">Pyridoxal phosphate</keyword>
<keyword evidence="8" id="KW-0032">Aminotransferase</keyword>
<evidence type="ECO:0000256" key="2">
    <source>
        <dbReference type="ARBA" id="ARBA00009533"/>
    </source>
</evidence>
<sequence>MIDAPRHKAASPGGPSSAPSGRADLLDDLCRHLTAAWESFDRPRAREPRMDADLADRLRGALPGAPGVPREALDDAVGVLEASMSPSRPLFLAYVPSTGLETGVIASALSAAYDVNLASAAGAADLLDEQAVRWVAEFVGYPAAEGHFTSGGQTSNLTALLAAREQALPGAREQGVTGRRGTVYCSAEAHHSVVRAVEAAGLGRRALRRVPVDERHRMRPDELQRALVRDRAAGFTPVAVVATAGTTLTGAVDPLAAVADVCGREEVWLHVDGAYGVSAAATRRAAHLFDGLDRADSVTVDAHKWLGLQKGCSVLLVRRRGPLRAAFGHEEHYMPHEEDTGNPVDRTFEYSRPLRSLRLWLSLRVHGADRFRTWIESTLSHAALLADEVRGHSSFSLLCEPVLSTVCFRHVVPGLDDSGLDAHNDRLVRAMQADGRVFLASAVVDGRTCLRTCFVNFRTTSDGVRTVLEVADELGMALARETFAGGGVHPRK</sequence>
<evidence type="ECO:0000256" key="4">
    <source>
        <dbReference type="ARBA" id="ARBA00022898"/>
    </source>
</evidence>
<evidence type="ECO:0000256" key="7">
    <source>
        <dbReference type="SAM" id="MobiDB-lite"/>
    </source>
</evidence>
<dbReference type="PANTHER" id="PTHR11999:SF70">
    <property type="entry name" value="MIP05841P"/>
    <property type="match status" value="1"/>
</dbReference>
<dbReference type="Gene3D" id="3.40.640.10">
    <property type="entry name" value="Type I PLP-dependent aspartate aminotransferase-like (Major domain)"/>
    <property type="match status" value="1"/>
</dbReference>
<comment type="cofactor">
    <cofactor evidence="1 6">
        <name>pyridoxal 5'-phosphate</name>
        <dbReference type="ChEBI" id="CHEBI:597326"/>
    </cofactor>
</comment>
<keyword evidence="3" id="KW-0210">Decarboxylase</keyword>
<feature type="region of interest" description="Disordered" evidence="7">
    <location>
        <begin position="1"/>
        <end position="22"/>
    </location>
</feature>
<dbReference type="GO" id="GO:0008483">
    <property type="term" value="F:transaminase activity"/>
    <property type="evidence" value="ECO:0007669"/>
    <property type="project" value="UniProtKB-KW"/>
</dbReference>
<gene>
    <name evidence="8" type="ORF">AB0D95_00525</name>
</gene>
<evidence type="ECO:0000256" key="5">
    <source>
        <dbReference type="ARBA" id="ARBA00023239"/>
    </source>
</evidence>
<reference evidence="8 9" key="1">
    <citation type="submission" date="2024-06" db="EMBL/GenBank/DDBJ databases">
        <title>The Natural Products Discovery Center: Release of the First 8490 Sequenced Strains for Exploring Actinobacteria Biosynthetic Diversity.</title>
        <authorList>
            <person name="Kalkreuter E."/>
            <person name="Kautsar S.A."/>
            <person name="Yang D."/>
            <person name="Bader C.D."/>
            <person name="Teijaro C.N."/>
            <person name="Fluegel L."/>
            <person name="Davis C.M."/>
            <person name="Simpson J.R."/>
            <person name="Lauterbach L."/>
            <person name="Steele A.D."/>
            <person name="Gui C."/>
            <person name="Meng S."/>
            <person name="Li G."/>
            <person name="Viehrig K."/>
            <person name="Ye F."/>
            <person name="Su P."/>
            <person name="Kiefer A.F."/>
            <person name="Nichols A."/>
            <person name="Cepeda A.J."/>
            <person name="Yan W."/>
            <person name="Fan B."/>
            <person name="Jiang Y."/>
            <person name="Adhikari A."/>
            <person name="Zheng C.-J."/>
            <person name="Schuster L."/>
            <person name="Cowan T.M."/>
            <person name="Smanski M.J."/>
            <person name="Chevrette M.G."/>
            <person name="De Carvalho L.P.S."/>
            <person name="Shen B."/>
        </authorList>
    </citation>
    <scope>NUCLEOTIDE SEQUENCE [LARGE SCALE GENOMIC DNA]</scope>
    <source>
        <strain evidence="8 9">NPDC048117</strain>
    </source>
</reference>
<dbReference type="InterPro" id="IPR010977">
    <property type="entry name" value="Aromatic_deC"/>
</dbReference>
<comment type="caution">
    <text evidence="8">The sequence shown here is derived from an EMBL/GenBank/DDBJ whole genome shotgun (WGS) entry which is preliminary data.</text>
</comment>
<organism evidence="8 9">
    <name type="scientific">Streptomyces chilikensis</name>
    <dbReference type="NCBI Taxonomy" id="1194079"/>
    <lineage>
        <taxon>Bacteria</taxon>
        <taxon>Bacillati</taxon>
        <taxon>Actinomycetota</taxon>
        <taxon>Actinomycetes</taxon>
        <taxon>Kitasatosporales</taxon>
        <taxon>Streptomycetaceae</taxon>
        <taxon>Streptomyces</taxon>
    </lineage>
</organism>
<feature type="compositionally biased region" description="Low complexity" evidence="7">
    <location>
        <begin position="10"/>
        <end position="21"/>
    </location>
</feature>
<dbReference type="SUPFAM" id="SSF53383">
    <property type="entry name" value="PLP-dependent transferases"/>
    <property type="match status" value="1"/>
</dbReference>
<dbReference type="InterPro" id="IPR015421">
    <property type="entry name" value="PyrdxlP-dep_Trfase_major"/>
</dbReference>
<keyword evidence="9" id="KW-1185">Reference proteome</keyword>
<evidence type="ECO:0000256" key="3">
    <source>
        <dbReference type="ARBA" id="ARBA00022793"/>
    </source>
</evidence>
<dbReference type="InterPro" id="IPR015424">
    <property type="entry name" value="PyrdxlP-dep_Trfase"/>
</dbReference>
<keyword evidence="5 6" id="KW-0456">Lyase</keyword>
<keyword evidence="8" id="KW-0808">Transferase</keyword>
<proteinExistence type="inferred from homology"/>
<accession>A0ABV3EHX4</accession>
<dbReference type="InterPro" id="IPR015422">
    <property type="entry name" value="PyrdxlP-dep_Trfase_small"/>
</dbReference>
<name>A0ABV3EHX4_9ACTN</name>
<dbReference type="PRINTS" id="PR00800">
    <property type="entry name" value="YHDCRBOXLASE"/>
</dbReference>
<evidence type="ECO:0000313" key="9">
    <source>
        <dbReference type="Proteomes" id="UP001551584"/>
    </source>
</evidence>
<evidence type="ECO:0000313" key="8">
    <source>
        <dbReference type="EMBL" id="MEU9575784.1"/>
    </source>
</evidence>
<dbReference type="EMBL" id="JBEZNA010000001">
    <property type="protein sequence ID" value="MEU9575784.1"/>
    <property type="molecule type" value="Genomic_DNA"/>
</dbReference>